<reference evidence="2" key="2">
    <citation type="journal article" date="2021" name="PeerJ">
        <title>Extensive microbial diversity within the chicken gut microbiome revealed by metagenomics and culture.</title>
        <authorList>
            <person name="Gilroy R."/>
            <person name="Ravi A."/>
            <person name="Getino M."/>
            <person name="Pursley I."/>
            <person name="Horton D.L."/>
            <person name="Alikhan N.F."/>
            <person name="Baker D."/>
            <person name="Gharbi K."/>
            <person name="Hall N."/>
            <person name="Watson M."/>
            <person name="Adriaenssens E.M."/>
            <person name="Foster-Nyarko E."/>
            <person name="Jarju S."/>
            <person name="Secka A."/>
            <person name="Antonio M."/>
            <person name="Oren A."/>
            <person name="Chaudhuri R.R."/>
            <person name="La Ragione R."/>
            <person name="Hildebrand F."/>
            <person name="Pallen M.J."/>
        </authorList>
    </citation>
    <scope>NUCLEOTIDE SEQUENCE</scope>
    <source>
        <strain evidence="2">ChiHjej13B12-12457</strain>
    </source>
</reference>
<protein>
    <submittedName>
        <fullName evidence="2">Uncharacterized protein</fullName>
    </submittedName>
</protein>
<keyword evidence="1" id="KW-0812">Transmembrane</keyword>
<evidence type="ECO:0000256" key="1">
    <source>
        <dbReference type="SAM" id="Phobius"/>
    </source>
</evidence>
<gene>
    <name evidence="2" type="ORF">IAC94_07120</name>
</gene>
<dbReference type="AlphaFoldDB" id="A0A9D1E218"/>
<name>A0A9D1E218_9BACT</name>
<keyword evidence="1" id="KW-0472">Membrane</keyword>
<evidence type="ECO:0000313" key="3">
    <source>
        <dbReference type="Proteomes" id="UP000886744"/>
    </source>
</evidence>
<dbReference type="Proteomes" id="UP000886744">
    <property type="component" value="Unassembled WGS sequence"/>
</dbReference>
<comment type="caution">
    <text evidence="2">The sequence shown here is derived from an EMBL/GenBank/DDBJ whole genome shotgun (WGS) entry which is preliminary data.</text>
</comment>
<accession>A0A9D1E218</accession>
<organism evidence="2 3">
    <name type="scientific">Candidatus Coprenecus avistercoris</name>
    <dbReference type="NCBI Taxonomy" id="2840730"/>
    <lineage>
        <taxon>Bacteria</taxon>
        <taxon>Pseudomonadati</taxon>
        <taxon>Bacteroidota</taxon>
        <taxon>Bacteroidia</taxon>
        <taxon>Bacteroidales</taxon>
        <taxon>Rikenellaceae</taxon>
        <taxon>Rikenellaceae incertae sedis</taxon>
        <taxon>Candidatus Coprenecus</taxon>
    </lineage>
</organism>
<reference evidence="2" key="1">
    <citation type="submission" date="2020-10" db="EMBL/GenBank/DDBJ databases">
        <authorList>
            <person name="Gilroy R."/>
        </authorList>
    </citation>
    <scope>NUCLEOTIDE SEQUENCE</scope>
    <source>
        <strain evidence="2">ChiHjej13B12-12457</strain>
    </source>
</reference>
<feature type="transmembrane region" description="Helical" evidence="1">
    <location>
        <begin position="96"/>
        <end position="113"/>
    </location>
</feature>
<sequence length="127" mass="14051">MEKIRLPEDFTDRVMQKIEQRERAAARRTRIITVCGSILGAVFVIAAAVAVLDYFNISLNSLTIDLPRLDIPGAVSGFISSVSDIMRKVITTPSSPLLGIVLAVFTLAFAGLWHDRRHRQDITTSVK</sequence>
<dbReference type="EMBL" id="DVHI01000085">
    <property type="protein sequence ID" value="HIR63275.1"/>
    <property type="molecule type" value="Genomic_DNA"/>
</dbReference>
<keyword evidence="1" id="KW-1133">Transmembrane helix</keyword>
<proteinExistence type="predicted"/>
<feature type="transmembrane region" description="Helical" evidence="1">
    <location>
        <begin position="31"/>
        <end position="52"/>
    </location>
</feature>
<evidence type="ECO:0000313" key="2">
    <source>
        <dbReference type="EMBL" id="HIR63275.1"/>
    </source>
</evidence>